<dbReference type="Pfam" id="PF02518">
    <property type="entry name" value="HATPase_c"/>
    <property type="match status" value="1"/>
</dbReference>
<dbReference type="InterPro" id="IPR036890">
    <property type="entry name" value="HATPase_C_sf"/>
</dbReference>
<dbReference type="Pfam" id="PF00512">
    <property type="entry name" value="HisKA"/>
    <property type="match status" value="1"/>
</dbReference>
<dbReference type="Gene3D" id="1.10.287.130">
    <property type="match status" value="1"/>
</dbReference>
<evidence type="ECO:0000313" key="10">
    <source>
        <dbReference type="EMBL" id="SFW50312.1"/>
    </source>
</evidence>
<keyword evidence="8" id="KW-0812">Transmembrane</keyword>
<proteinExistence type="predicted"/>
<dbReference type="InterPro" id="IPR036097">
    <property type="entry name" value="HisK_dim/P_sf"/>
</dbReference>
<gene>
    <name evidence="10" type="ORF">SAMN02910280_0088</name>
</gene>
<dbReference type="Gene3D" id="3.30.565.10">
    <property type="entry name" value="Histidine kinase-like ATPase, C-terminal domain"/>
    <property type="match status" value="1"/>
</dbReference>
<dbReference type="RefSeq" id="WP_072301154.1">
    <property type="nucleotide sequence ID" value="NZ_FPIP01000010.1"/>
</dbReference>
<dbReference type="InterPro" id="IPR003594">
    <property type="entry name" value="HATPase_dom"/>
</dbReference>
<feature type="transmembrane region" description="Helical" evidence="8">
    <location>
        <begin position="20"/>
        <end position="40"/>
    </location>
</feature>
<dbReference type="SUPFAM" id="SSF47384">
    <property type="entry name" value="Homodimeric domain of signal transducing histidine kinase"/>
    <property type="match status" value="1"/>
</dbReference>
<evidence type="ECO:0000259" key="9">
    <source>
        <dbReference type="PROSITE" id="PS50109"/>
    </source>
</evidence>
<evidence type="ECO:0000256" key="2">
    <source>
        <dbReference type="ARBA" id="ARBA00004370"/>
    </source>
</evidence>
<name>A0A1K1PRK3_RUMFL</name>
<dbReference type="GO" id="GO:0000155">
    <property type="term" value="F:phosphorelay sensor kinase activity"/>
    <property type="evidence" value="ECO:0007669"/>
    <property type="project" value="InterPro"/>
</dbReference>
<reference evidence="10 11" key="1">
    <citation type="submission" date="2016-11" db="EMBL/GenBank/DDBJ databases">
        <authorList>
            <person name="Jaros S."/>
            <person name="Januszkiewicz K."/>
            <person name="Wedrychowicz H."/>
        </authorList>
    </citation>
    <scope>NUCLEOTIDE SEQUENCE [LARGE SCALE GENOMIC DNA]</scope>
    <source>
        <strain evidence="10 11">YL228</strain>
    </source>
</reference>
<dbReference type="EMBL" id="FPIP01000010">
    <property type="protein sequence ID" value="SFW50312.1"/>
    <property type="molecule type" value="Genomic_DNA"/>
</dbReference>
<evidence type="ECO:0000256" key="6">
    <source>
        <dbReference type="ARBA" id="ARBA00022777"/>
    </source>
</evidence>
<dbReference type="GO" id="GO:0016036">
    <property type="term" value="P:cellular response to phosphate starvation"/>
    <property type="evidence" value="ECO:0007669"/>
    <property type="project" value="TreeGrafter"/>
</dbReference>
<evidence type="ECO:0000256" key="1">
    <source>
        <dbReference type="ARBA" id="ARBA00000085"/>
    </source>
</evidence>
<dbReference type="PROSITE" id="PS50109">
    <property type="entry name" value="HIS_KIN"/>
    <property type="match status" value="1"/>
</dbReference>
<comment type="subcellular location">
    <subcellularLocation>
        <location evidence="2">Membrane</location>
    </subcellularLocation>
</comment>
<evidence type="ECO:0000256" key="3">
    <source>
        <dbReference type="ARBA" id="ARBA00012438"/>
    </source>
</evidence>
<dbReference type="SUPFAM" id="SSF55874">
    <property type="entry name" value="ATPase domain of HSP90 chaperone/DNA topoisomerase II/histidine kinase"/>
    <property type="match status" value="1"/>
</dbReference>
<feature type="transmembrane region" description="Helical" evidence="8">
    <location>
        <begin position="340"/>
        <end position="358"/>
    </location>
</feature>
<sequence length="583" mass="66574">MKNEQFRRKPKRTTFRKMFAKAMIFPVVFTLIFSFVLFYATERIACEQAQSQQDQLNSTIMEAAVATEDKNDKMGGTINSLRMKMCLGTYYNTLNISEFFGYRFPLPETGVTSYDKNGKAVTAIIDKDGNVLISNAAKMFCIIKFDENHEHNKWLYCDPEETDIPAFQQLIKNHLDSRYSDHIAYSYDITSAYVDLQEHKMIPHVIQVKNLYYKDKYNEYDDEAEETGTEEVVIDVDSAYLDGYELMEFSADKSSSSDEFTYPRCTFENIWGIEKEKVDEAISSHFIKGMSGHTYESDYDLVMNESMTHSSVLINGERYTLFSDYKVNVWTEFANKMYCIFVALFFLLLTLIAFLICWRKNVKNKAQYAFEDYQRALTNNLAHDLKTPLAVIGGYAENLMEMRKNSGDEKELKYLDSIMQNVSYTDDIIAKTLKLSETEQIKKLNKTKVDIKALAEKSAEKYRTALEERNIDLKIEGKCEVNANEDTLMSAVENLVSNAVKYTRDGGSIKVTADKKRLAVVNDVSENISTKDLLMPFVKGDKARSDKTSSGLGLAIASAAAAQNGFTLKIDCKDKKFTATIEF</sequence>
<evidence type="ECO:0000256" key="5">
    <source>
        <dbReference type="ARBA" id="ARBA00022679"/>
    </source>
</evidence>
<dbReference type="InterPro" id="IPR050351">
    <property type="entry name" value="BphY/WalK/GraS-like"/>
</dbReference>
<dbReference type="PANTHER" id="PTHR45453">
    <property type="entry name" value="PHOSPHATE REGULON SENSOR PROTEIN PHOR"/>
    <property type="match status" value="1"/>
</dbReference>
<dbReference type="GO" id="GO:0004721">
    <property type="term" value="F:phosphoprotein phosphatase activity"/>
    <property type="evidence" value="ECO:0007669"/>
    <property type="project" value="TreeGrafter"/>
</dbReference>
<dbReference type="PANTHER" id="PTHR45453:SF1">
    <property type="entry name" value="PHOSPHATE REGULON SENSOR PROTEIN PHOR"/>
    <property type="match status" value="1"/>
</dbReference>
<feature type="domain" description="Histidine kinase" evidence="9">
    <location>
        <begin position="380"/>
        <end position="583"/>
    </location>
</feature>
<organism evidence="10 11">
    <name type="scientific">Ruminococcus flavefaciens</name>
    <dbReference type="NCBI Taxonomy" id="1265"/>
    <lineage>
        <taxon>Bacteria</taxon>
        <taxon>Bacillati</taxon>
        <taxon>Bacillota</taxon>
        <taxon>Clostridia</taxon>
        <taxon>Eubacteriales</taxon>
        <taxon>Oscillospiraceae</taxon>
        <taxon>Ruminococcus</taxon>
    </lineage>
</organism>
<keyword evidence="7" id="KW-0902">Two-component regulatory system</keyword>
<evidence type="ECO:0000256" key="4">
    <source>
        <dbReference type="ARBA" id="ARBA00022553"/>
    </source>
</evidence>
<dbReference type="AlphaFoldDB" id="A0A1K1PRK3"/>
<evidence type="ECO:0000256" key="7">
    <source>
        <dbReference type="ARBA" id="ARBA00023012"/>
    </source>
</evidence>
<dbReference type="SMART" id="SM00387">
    <property type="entry name" value="HATPase_c"/>
    <property type="match status" value="1"/>
</dbReference>
<comment type="catalytic activity">
    <reaction evidence="1">
        <text>ATP + protein L-histidine = ADP + protein N-phospho-L-histidine.</text>
        <dbReference type="EC" id="2.7.13.3"/>
    </reaction>
</comment>
<evidence type="ECO:0000313" key="11">
    <source>
        <dbReference type="Proteomes" id="UP000183461"/>
    </source>
</evidence>
<dbReference type="EC" id="2.7.13.3" evidence="3"/>
<keyword evidence="4" id="KW-0597">Phosphoprotein</keyword>
<protein>
    <recommendedName>
        <fullName evidence="3">histidine kinase</fullName>
        <ecNumber evidence="3">2.7.13.3</ecNumber>
    </recommendedName>
</protein>
<evidence type="ECO:0000256" key="8">
    <source>
        <dbReference type="SAM" id="Phobius"/>
    </source>
</evidence>
<dbReference type="InterPro" id="IPR003661">
    <property type="entry name" value="HisK_dim/P_dom"/>
</dbReference>
<accession>A0A1K1PRK3</accession>
<dbReference type="Proteomes" id="UP000183461">
    <property type="component" value="Unassembled WGS sequence"/>
</dbReference>
<dbReference type="GO" id="GO:0005886">
    <property type="term" value="C:plasma membrane"/>
    <property type="evidence" value="ECO:0007669"/>
    <property type="project" value="TreeGrafter"/>
</dbReference>
<keyword evidence="8" id="KW-1133">Transmembrane helix</keyword>
<dbReference type="CDD" id="cd00082">
    <property type="entry name" value="HisKA"/>
    <property type="match status" value="1"/>
</dbReference>
<keyword evidence="6 10" id="KW-0418">Kinase</keyword>
<dbReference type="InterPro" id="IPR005467">
    <property type="entry name" value="His_kinase_dom"/>
</dbReference>
<keyword evidence="5" id="KW-0808">Transferase</keyword>
<dbReference type="SMART" id="SM00388">
    <property type="entry name" value="HisKA"/>
    <property type="match status" value="1"/>
</dbReference>
<keyword evidence="8" id="KW-0472">Membrane</keyword>